<name>A0AA52EIW3_9PROT</name>
<dbReference type="InterPro" id="IPR027417">
    <property type="entry name" value="P-loop_NTPase"/>
</dbReference>
<dbReference type="RefSeq" id="WP_310799187.1">
    <property type="nucleotide sequence ID" value="NZ_CP123872.1"/>
</dbReference>
<accession>A0AA52EIW3</accession>
<dbReference type="Proteomes" id="UP001268683">
    <property type="component" value="Chromosome"/>
</dbReference>
<proteinExistence type="predicted"/>
<dbReference type="Gene3D" id="3.40.50.300">
    <property type="entry name" value="P-loop containing nucleotide triphosphate hydrolases"/>
    <property type="match status" value="1"/>
</dbReference>
<protein>
    <recommendedName>
        <fullName evidence="3">Sulfotransferase domain-containing protein</fullName>
    </recommendedName>
</protein>
<reference evidence="1" key="1">
    <citation type="submission" date="2023-04" db="EMBL/GenBank/DDBJ databases">
        <title>Complete genome sequence of Temperatibacter marinus.</title>
        <authorList>
            <person name="Rong J.-C."/>
            <person name="Yi M.-L."/>
            <person name="Zhao Q."/>
        </authorList>
    </citation>
    <scope>NUCLEOTIDE SEQUENCE</scope>
    <source>
        <strain evidence="1">NBRC 110045</strain>
    </source>
</reference>
<dbReference type="KEGG" id="tmk:QGN29_02985"/>
<evidence type="ECO:0000313" key="2">
    <source>
        <dbReference type="Proteomes" id="UP001268683"/>
    </source>
</evidence>
<evidence type="ECO:0000313" key="1">
    <source>
        <dbReference type="EMBL" id="WND03334.1"/>
    </source>
</evidence>
<keyword evidence="2" id="KW-1185">Reference proteome</keyword>
<sequence length="212" mass="24907">MQEFIVASFGGSGSKFLVKQILPFYNHLGSKDPDHFHKHIRNPTMHFSKHAVKKILFIHSKPSDALQSFFSRRENITRQHGFTPQNIKGNPKWVKIHCHNLYGRSDKIDETWDLEKFIANGEDYLDLEDYVQNWLDFKKQSVLFIRYEKMWDNIDTIQKYLGLDDSFKEQFAPQLPRTSMSNTLSLSLINSIEKIYSPVTKLLETLDDVIIR</sequence>
<dbReference type="AlphaFoldDB" id="A0AA52EIW3"/>
<organism evidence="1 2">
    <name type="scientific">Temperatibacter marinus</name>
    <dbReference type="NCBI Taxonomy" id="1456591"/>
    <lineage>
        <taxon>Bacteria</taxon>
        <taxon>Pseudomonadati</taxon>
        <taxon>Pseudomonadota</taxon>
        <taxon>Alphaproteobacteria</taxon>
        <taxon>Kordiimonadales</taxon>
        <taxon>Temperatibacteraceae</taxon>
        <taxon>Temperatibacter</taxon>
    </lineage>
</organism>
<dbReference type="SUPFAM" id="SSF52540">
    <property type="entry name" value="P-loop containing nucleoside triphosphate hydrolases"/>
    <property type="match status" value="1"/>
</dbReference>
<gene>
    <name evidence="1" type="ORF">QGN29_02985</name>
</gene>
<dbReference type="EMBL" id="CP123872">
    <property type="protein sequence ID" value="WND03334.1"/>
    <property type="molecule type" value="Genomic_DNA"/>
</dbReference>
<evidence type="ECO:0008006" key="3">
    <source>
        <dbReference type="Google" id="ProtNLM"/>
    </source>
</evidence>